<dbReference type="Gene3D" id="2.40.50.140">
    <property type="entry name" value="Nucleic acid-binding proteins"/>
    <property type="match status" value="1"/>
</dbReference>
<evidence type="ECO:0000256" key="7">
    <source>
        <dbReference type="ARBA" id="ARBA00023136"/>
    </source>
</evidence>
<keyword evidence="5 9" id="KW-0067">ATP-binding</keyword>
<comment type="similarity">
    <text evidence="1">Belongs to the ABC transporter superfamily.</text>
</comment>
<keyword evidence="2" id="KW-0813">Transport</keyword>
<dbReference type="RefSeq" id="WP_067557761.1">
    <property type="nucleotide sequence ID" value="NZ_LPXN01000126.1"/>
</dbReference>
<proteinExistence type="inferred from homology"/>
<evidence type="ECO:0000256" key="1">
    <source>
        <dbReference type="ARBA" id="ARBA00005417"/>
    </source>
</evidence>
<evidence type="ECO:0000313" key="10">
    <source>
        <dbReference type="Proteomes" id="UP000076400"/>
    </source>
</evidence>
<dbReference type="Gene3D" id="2.40.50.100">
    <property type="match status" value="1"/>
</dbReference>
<evidence type="ECO:0000256" key="5">
    <source>
        <dbReference type="ARBA" id="ARBA00022840"/>
    </source>
</evidence>
<dbReference type="InterPro" id="IPR017871">
    <property type="entry name" value="ABC_transporter-like_CS"/>
</dbReference>
<evidence type="ECO:0000256" key="4">
    <source>
        <dbReference type="ARBA" id="ARBA00022741"/>
    </source>
</evidence>
<dbReference type="InterPro" id="IPR012340">
    <property type="entry name" value="NA-bd_OB-fold"/>
</dbReference>
<dbReference type="SUPFAM" id="SSF50331">
    <property type="entry name" value="MOP-like"/>
    <property type="match status" value="1"/>
</dbReference>
<dbReference type="InterPro" id="IPR003439">
    <property type="entry name" value="ABC_transporter-like_ATP-bd"/>
</dbReference>
<dbReference type="InterPro" id="IPR013611">
    <property type="entry name" value="Transp-assoc_OB_typ2"/>
</dbReference>
<organism evidence="9 10">
    <name type="scientific">Oceanibaculum pacificum</name>
    <dbReference type="NCBI Taxonomy" id="580166"/>
    <lineage>
        <taxon>Bacteria</taxon>
        <taxon>Pseudomonadati</taxon>
        <taxon>Pseudomonadota</taxon>
        <taxon>Alphaproteobacteria</taxon>
        <taxon>Rhodospirillales</taxon>
        <taxon>Oceanibaculaceae</taxon>
        <taxon>Oceanibaculum</taxon>
    </lineage>
</organism>
<dbReference type="Pfam" id="PF08402">
    <property type="entry name" value="TOBE_2"/>
    <property type="match status" value="1"/>
</dbReference>
<dbReference type="GO" id="GO:0140359">
    <property type="term" value="F:ABC-type transporter activity"/>
    <property type="evidence" value="ECO:0007669"/>
    <property type="project" value="UniProtKB-ARBA"/>
</dbReference>
<protein>
    <submittedName>
        <fullName evidence="9">Glycerol-3-phosphate ABC transporter ATP-binding protein</fullName>
    </submittedName>
</protein>
<dbReference type="Gene3D" id="3.40.50.300">
    <property type="entry name" value="P-loop containing nucleotide triphosphate hydrolases"/>
    <property type="match status" value="1"/>
</dbReference>
<evidence type="ECO:0000259" key="8">
    <source>
        <dbReference type="PROSITE" id="PS50893"/>
    </source>
</evidence>
<sequence>MAGIDIDGITKNFGRTEVLRRVDLDIRAGEFMTLVGPSGCGKSTLLRIVAGLELQSSGSVRIADTPVDSLRPRDRDLAMVFQSYALYPHLTVGENIAVPLRMRRLKGHQRWPYLGAFMPGARGIERAIAAEVEAVAAMLDIGHLLARKPGQLSGGQRQRVALGRAMVRHPKAFLMDEPLSNLDAKLRVHMRAEIAQLHRRLGTTFIYVTHDQAEAMTMSDRIAVMMDGAVLQVASPDTVYNDPTDIRVAEFIGSPKINVLPAIVRPDGGLAVEDSVIPVEAAAPPGDPVKLAFRPEHALLADPAQAALRGRIAHVENLGSDILVHVRVGESGQPPLVVRTAPNGHRHEIGEKIGIDLSSRPPLLFGRDGKRIGVGAARRREVAHG</sequence>
<dbReference type="InterPro" id="IPR003593">
    <property type="entry name" value="AAA+_ATPase"/>
</dbReference>
<reference evidence="9 10" key="1">
    <citation type="submission" date="2015-12" db="EMBL/GenBank/DDBJ databases">
        <title>Genome sequence of Oceanibaculum pacificum MCCC 1A02656.</title>
        <authorList>
            <person name="Lu L."/>
            <person name="Lai Q."/>
            <person name="Shao Z."/>
            <person name="Qian P."/>
        </authorList>
    </citation>
    <scope>NUCLEOTIDE SEQUENCE [LARGE SCALE GENOMIC DNA]</scope>
    <source>
        <strain evidence="9 10">MCCC 1A02656</strain>
    </source>
</reference>
<keyword evidence="10" id="KW-1185">Reference proteome</keyword>
<dbReference type="FunFam" id="3.40.50.300:FF:000042">
    <property type="entry name" value="Maltose/maltodextrin ABC transporter, ATP-binding protein"/>
    <property type="match status" value="1"/>
</dbReference>
<feature type="domain" description="ABC transporter" evidence="8">
    <location>
        <begin position="4"/>
        <end position="252"/>
    </location>
</feature>
<dbReference type="GO" id="GO:0016887">
    <property type="term" value="F:ATP hydrolysis activity"/>
    <property type="evidence" value="ECO:0007669"/>
    <property type="project" value="InterPro"/>
</dbReference>
<keyword evidence="3" id="KW-1003">Cell membrane</keyword>
<dbReference type="SUPFAM" id="SSF52540">
    <property type="entry name" value="P-loop containing nucleoside triphosphate hydrolases"/>
    <property type="match status" value="1"/>
</dbReference>
<accession>A0A154VXN3</accession>
<dbReference type="InterPro" id="IPR008995">
    <property type="entry name" value="Mo/tungstate-bd_C_term_dom"/>
</dbReference>
<keyword evidence="6" id="KW-1278">Translocase</keyword>
<dbReference type="Pfam" id="PF00005">
    <property type="entry name" value="ABC_tran"/>
    <property type="match status" value="1"/>
</dbReference>
<dbReference type="GO" id="GO:0005524">
    <property type="term" value="F:ATP binding"/>
    <property type="evidence" value="ECO:0007669"/>
    <property type="project" value="UniProtKB-KW"/>
</dbReference>
<dbReference type="InterPro" id="IPR027417">
    <property type="entry name" value="P-loop_NTPase"/>
</dbReference>
<keyword evidence="7" id="KW-0472">Membrane</keyword>
<evidence type="ECO:0000313" key="9">
    <source>
        <dbReference type="EMBL" id="KZD05988.1"/>
    </source>
</evidence>
<keyword evidence="4" id="KW-0547">Nucleotide-binding</keyword>
<dbReference type="PANTHER" id="PTHR43875:SF15">
    <property type="entry name" value="TREHALOSE IMPORT ATP-BINDING PROTEIN SUGC"/>
    <property type="match status" value="1"/>
</dbReference>
<name>A0A154VXN3_9PROT</name>
<dbReference type="EMBL" id="LPXN01000126">
    <property type="protein sequence ID" value="KZD05988.1"/>
    <property type="molecule type" value="Genomic_DNA"/>
</dbReference>
<dbReference type="PANTHER" id="PTHR43875">
    <property type="entry name" value="MALTODEXTRIN IMPORT ATP-BINDING PROTEIN MSMX"/>
    <property type="match status" value="1"/>
</dbReference>
<dbReference type="PROSITE" id="PS00211">
    <property type="entry name" value="ABC_TRANSPORTER_1"/>
    <property type="match status" value="1"/>
</dbReference>
<dbReference type="OrthoDB" id="394852at2"/>
<dbReference type="GO" id="GO:0055052">
    <property type="term" value="C:ATP-binding cassette (ABC) transporter complex, substrate-binding subunit-containing"/>
    <property type="evidence" value="ECO:0007669"/>
    <property type="project" value="TreeGrafter"/>
</dbReference>
<evidence type="ECO:0000256" key="3">
    <source>
        <dbReference type="ARBA" id="ARBA00022475"/>
    </source>
</evidence>
<evidence type="ECO:0000256" key="2">
    <source>
        <dbReference type="ARBA" id="ARBA00022448"/>
    </source>
</evidence>
<dbReference type="PROSITE" id="PS50893">
    <property type="entry name" value="ABC_TRANSPORTER_2"/>
    <property type="match status" value="1"/>
</dbReference>
<dbReference type="SMART" id="SM00382">
    <property type="entry name" value="AAA"/>
    <property type="match status" value="1"/>
</dbReference>
<gene>
    <name evidence="9" type="ORF">AUP43_11265</name>
</gene>
<dbReference type="AlphaFoldDB" id="A0A154VXN3"/>
<dbReference type="InterPro" id="IPR047641">
    <property type="entry name" value="ABC_transpr_MalK/UgpC-like"/>
</dbReference>
<comment type="caution">
    <text evidence="9">The sequence shown here is derived from an EMBL/GenBank/DDBJ whole genome shotgun (WGS) entry which is preliminary data.</text>
</comment>
<dbReference type="STRING" id="580166.AUP43_11265"/>
<evidence type="ECO:0000256" key="6">
    <source>
        <dbReference type="ARBA" id="ARBA00022967"/>
    </source>
</evidence>
<dbReference type="Proteomes" id="UP000076400">
    <property type="component" value="Unassembled WGS sequence"/>
</dbReference>